<name>A0A1Q8ED63_STRAI</name>
<evidence type="ECO:0000313" key="1">
    <source>
        <dbReference type="EMBL" id="OLF49749.1"/>
    </source>
</evidence>
<dbReference type="Proteomes" id="UP000186437">
    <property type="component" value="Unassembled WGS sequence"/>
</dbReference>
<gene>
    <name evidence="1" type="ORF">BU200_05640</name>
    <name evidence="2" type="ORF">NCTC12957_00385</name>
</gene>
<protein>
    <recommendedName>
        <fullName evidence="5">Phage protein</fullName>
    </recommendedName>
</protein>
<dbReference type="SUPFAM" id="SSF46955">
    <property type="entry name" value="Putative DNA-binding domain"/>
    <property type="match status" value="1"/>
</dbReference>
<accession>A0A1Q8ED63</accession>
<evidence type="ECO:0000313" key="3">
    <source>
        <dbReference type="Proteomes" id="UP000186437"/>
    </source>
</evidence>
<reference evidence="3" key="2">
    <citation type="submission" date="2016-12" db="EMBL/GenBank/DDBJ databases">
        <authorList>
            <person name="Gulvik C.A."/>
        </authorList>
    </citation>
    <scope>NUCLEOTIDE SEQUENCE [LARGE SCALE GENOMIC DNA]</scope>
    <source>
        <strain evidence="3">ATCC 51725</strain>
    </source>
</reference>
<evidence type="ECO:0008006" key="5">
    <source>
        <dbReference type="Google" id="ProtNLM"/>
    </source>
</evidence>
<reference evidence="2 4" key="3">
    <citation type="submission" date="2018-06" db="EMBL/GenBank/DDBJ databases">
        <authorList>
            <consortium name="Pathogen Informatics"/>
            <person name="Doyle S."/>
        </authorList>
    </citation>
    <scope>NUCLEOTIDE SEQUENCE [LARGE SCALE GENOMIC DNA]</scope>
    <source>
        <strain evidence="2 4">NCTC12957</strain>
    </source>
</reference>
<dbReference type="RefSeq" id="WP_075099246.1">
    <property type="nucleotide sequence ID" value="NZ_MSJL01000021.1"/>
</dbReference>
<organism evidence="1 3">
    <name type="scientific">Streptococcus acidominimus</name>
    <dbReference type="NCBI Taxonomy" id="1326"/>
    <lineage>
        <taxon>Bacteria</taxon>
        <taxon>Bacillati</taxon>
        <taxon>Bacillota</taxon>
        <taxon>Bacilli</taxon>
        <taxon>Lactobacillales</taxon>
        <taxon>Streptococcaceae</taxon>
        <taxon>Streptococcus</taxon>
    </lineage>
</organism>
<evidence type="ECO:0000313" key="2">
    <source>
        <dbReference type="EMBL" id="SUN06029.1"/>
    </source>
</evidence>
<reference evidence="1" key="1">
    <citation type="submission" date="2016-12" db="EMBL/GenBank/DDBJ databases">
        <authorList>
            <person name="Song W.-J."/>
            <person name="Kurnit D.M."/>
        </authorList>
    </citation>
    <scope>NUCLEOTIDE SEQUENCE [LARGE SCALE GENOMIC DNA]</scope>
    <source>
        <strain evidence="1">ATCC 51725</strain>
    </source>
</reference>
<proteinExistence type="predicted"/>
<dbReference type="InterPro" id="IPR009061">
    <property type="entry name" value="DNA-bd_dom_put_sf"/>
</dbReference>
<evidence type="ECO:0000313" key="4">
    <source>
        <dbReference type="Proteomes" id="UP000255213"/>
    </source>
</evidence>
<dbReference type="EMBL" id="UHEN01000001">
    <property type="protein sequence ID" value="SUN06029.1"/>
    <property type="molecule type" value="Genomic_DNA"/>
</dbReference>
<dbReference type="EMBL" id="MSJL01000021">
    <property type="protein sequence ID" value="OLF49749.1"/>
    <property type="molecule type" value="Genomic_DNA"/>
</dbReference>
<dbReference type="OrthoDB" id="2229607at2"/>
<dbReference type="Proteomes" id="UP000255213">
    <property type="component" value="Unassembled WGS sequence"/>
</dbReference>
<sequence>MSGIFSTGYEQRLLEQNLSAVNTFLEHYNKPKPRILGLMTAQEVQDELSIKYNTLQKWEHAGLKRYQPPLEETRKAYYKVSDILLFLGVKNGR</sequence>
<dbReference type="AlphaFoldDB" id="A0A1Q8ED63"/>
<keyword evidence="3" id="KW-1185">Reference proteome</keyword>